<comment type="caution">
    <text evidence="2">The sequence shown here is derived from an EMBL/GenBank/DDBJ whole genome shotgun (WGS) entry which is preliminary data.</text>
</comment>
<feature type="non-terminal residue" evidence="2">
    <location>
        <position position="1"/>
    </location>
</feature>
<evidence type="ECO:0000313" key="3">
    <source>
        <dbReference type="Proteomes" id="UP001165060"/>
    </source>
</evidence>
<feature type="compositionally biased region" description="Basic residues" evidence="1">
    <location>
        <begin position="17"/>
        <end position="29"/>
    </location>
</feature>
<dbReference type="EMBL" id="BRYB01003851">
    <property type="protein sequence ID" value="GMI21776.1"/>
    <property type="molecule type" value="Genomic_DNA"/>
</dbReference>
<reference evidence="2 3" key="1">
    <citation type="journal article" date="2023" name="Commun. Biol.">
        <title>Genome analysis of Parmales, the sister group of diatoms, reveals the evolutionary specialization of diatoms from phago-mixotrophs to photoautotrophs.</title>
        <authorList>
            <person name="Ban H."/>
            <person name="Sato S."/>
            <person name="Yoshikawa S."/>
            <person name="Yamada K."/>
            <person name="Nakamura Y."/>
            <person name="Ichinomiya M."/>
            <person name="Sato N."/>
            <person name="Blanc-Mathieu R."/>
            <person name="Endo H."/>
            <person name="Kuwata A."/>
            <person name="Ogata H."/>
        </authorList>
    </citation>
    <scope>NUCLEOTIDE SEQUENCE [LARGE SCALE GENOMIC DNA]</scope>
</reference>
<name>A0ABQ6M8N9_9STRA</name>
<keyword evidence="3" id="KW-1185">Reference proteome</keyword>
<evidence type="ECO:0000313" key="2">
    <source>
        <dbReference type="EMBL" id="GMI21776.1"/>
    </source>
</evidence>
<sequence>SAKKKKKKKLDAEDAAKKKKKKASGKKGKGAQQAEHKTGLRPLAVMSYAEADDELTPHNSKGWENEASESDEDEAERLLGEKPEADSDSDGRPTSIADSDSDSTDAASATCSERAVRNQTIAKQKIETVRKSIKRANAHLTNLAGQEAQFEGSETKKMNFQMPVRPANDITEVTLIEVRWHQARQLEHMITLQEEMEVRRERKKLEDETLRTIKRTIVEVKQAVNAPDEVLKKKMESAMLQISHNRVRITDLAVTDLTVKVGHNRLLIKDLAVKVGHNTEALAQLSRGQDPPPAPSGASAPAPAPAPAPLVPAASRRRAGFGA</sequence>
<proteinExistence type="predicted"/>
<feature type="region of interest" description="Disordered" evidence="1">
    <location>
        <begin position="285"/>
        <end position="323"/>
    </location>
</feature>
<evidence type="ECO:0000256" key="1">
    <source>
        <dbReference type="SAM" id="MobiDB-lite"/>
    </source>
</evidence>
<accession>A0ABQ6M8N9</accession>
<organism evidence="2 3">
    <name type="scientific">Tetraparma gracilis</name>
    <dbReference type="NCBI Taxonomy" id="2962635"/>
    <lineage>
        <taxon>Eukaryota</taxon>
        <taxon>Sar</taxon>
        <taxon>Stramenopiles</taxon>
        <taxon>Ochrophyta</taxon>
        <taxon>Bolidophyceae</taxon>
        <taxon>Parmales</taxon>
        <taxon>Triparmaceae</taxon>
        <taxon>Tetraparma</taxon>
    </lineage>
</organism>
<protein>
    <submittedName>
        <fullName evidence="2">Uncharacterized protein</fullName>
    </submittedName>
</protein>
<feature type="compositionally biased region" description="Basic and acidic residues" evidence="1">
    <location>
        <begin position="76"/>
        <end position="91"/>
    </location>
</feature>
<gene>
    <name evidence="2" type="ORF">TeGR_g3047</name>
</gene>
<feature type="compositionally biased region" description="Acidic residues" evidence="1">
    <location>
        <begin position="66"/>
        <end position="75"/>
    </location>
</feature>
<feature type="region of interest" description="Disordered" evidence="1">
    <location>
        <begin position="1"/>
        <end position="115"/>
    </location>
</feature>
<dbReference type="Proteomes" id="UP001165060">
    <property type="component" value="Unassembled WGS sequence"/>
</dbReference>